<evidence type="ECO:0000256" key="2">
    <source>
        <dbReference type="ARBA" id="ARBA00023125"/>
    </source>
</evidence>
<dbReference type="Pfam" id="PF07676">
    <property type="entry name" value="PD40"/>
    <property type="match status" value="4"/>
</dbReference>
<dbReference type="EMBL" id="CP003130">
    <property type="protein sequence ID" value="AEU37160.1"/>
    <property type="molecule type" value="Genomic_DNA"/>
</dbReference>
<dbReference type="InterPro" id="IPR001867">
    <property type="entry name" value="OmpR/PhoB-type_DNA-bd"/>
</dbReference>
<dbReference type="GO" id="GO:0003677">
    <property type="term" value="F:DNA binding"/>
    <property type="evidence" value="ECO:0007669"/>
    <property type="project" value="UniProtKB-UniRule"/>
</dbReference>
<evidence type="ECO:0000259" key="5">
    <source>
        <dbReference type="PROSITE" id="PS51755"/>
    </source>
</evidence>
<evidence type="ECO:0000313" key="7">
    <source>
        <dbReference type="Proteomes" id="UP000007113"/>
    </source>
</evidence>
<evidence type="ECO:0000256" key="3">
    <source>
        <dbReference type="PROSITE-ProRule" id="PRU01091"/>
    </source>
</evidence>
<sequence length="747" mass="81842">MLLEINHLIRFENYVIDRPAWTLQWRGEPIALNRKSFDLLLYLIDHRDRVASKDELLQSLWPDQFVEESNLAQHVFLLRKALSRHDSGRKIIETIPGRGYRFTAALEIERHPDPQEQVQQQIVFNTSESITQITMEEEEIETDGDVSADLPLPAGATSRAIAMLPSSLTSSAATVAGWFGWQRSLDRTVGPPATRWLLWAAAGVVLLAVYLAIRSKHPAHLHISTYTQITDDGRTKSIGGTDGSRIYFTQLETSGIEEVSVAGGAEAPIHVAIEEPWSGDVSPDGSTLLIISQAGGQGPASSLWSFRLVGGSLHRLGSAVSSAAWSPDGEKIVYASASGDISVMRRDGSEAHRIASSGGYVRSIAWSPNGDTIRFSKDGLLWEVSADGANLRQLLPGWSKSSTQWSGKWTPDGRFVFVADGQIWLLEDQPGFGSNRPSSPVQLTFGPTVWDRPISSPDGKKIFASGLTKRGELVRFDIKSSQFKPFLSGISAEFVSFSSDGKSVAYVSYPAGILWRANLDGSNPIQLTEPPVYPKSVRWSPDGSQIAFVNRTADGVDVIFVVPSDGSGKPQRISPDDRQAETDPSWSPDGRRIVFSTSPNVGASAKSDLRILDIASHTAAIIPASDGLLVPHWSPDGRSIAAMTLDTMSMKLFNLSSGKWTTLYTGAVAFPEWSHDGRWIYYVRWTTDPAVLRIRAEDGKQESVADLKGARYTGTYTLWMGLDPADAPMLLRDEGTDDIYALTLERK</sequence>
<feature type="domain" description="OmpR/PhoB-type" evidence="5">
    <location>
        <begin position="6"/>
        <end position="104"/>
    </location>
</feature>
<feature type="region of interest" description="Disordered" evidence="4">
    <location>
        <begin position="564"/>
        <end position="589"/>
    </location>
</feature>
<gene>
    <name evidence="6" type="ordered locus">AciX8_2857</name>
</gene>
<dbReference type="Proteomes" id="UP000007113">
    <property type="component" value="Chromosome"/>
</dbReference>
<keyword evidence="2 3" id="KW-0238">DNA-binding</keyword>
<accession>G8NPS1</accession>
<organism evidence="6 7">
    <name type="scientific">Granulicella mallensis (strain ATCC BAA-1857 / DSM 23137 / MP5ACTX8)</name>
    <dbReference type="NCBI Taxonomy" id="682795"/>
    <lineage>
        <taxon>Bacteria</taxon>
        <taxon>Pseudomonadati</taxon>
        <taxon>Acidobacteriota</taxon>
        <taxon>Terriglobia</taxon>
        <taxon>Terriglobales</taxon>
        <taxon>Acidobacteriaceae</taxon>
        <taxon>Granulicella</taxon>
    </lineage>
</organism>
<dbReference type="SUPFAM" id="SSF50969">
    <property type="entry name" value="YVTN repeat-like/Quinoprotein amine dehydrogenase"/>
    <property type="match status" value="1"/>
</dbReference>
<dbReference type="RefSeq" id="WP_014266037.1">
    <property type="nucleotide sequence ID" value="NC_016631.1"/>
</dbReference>
<proteinExistence type="inferred from homology"/>
<evidence type="ECO:0000256" key="4">
    <source>
        <dbReference type="SAM" id="MobiDB-lite"/>
    </source>
</evidence>
<dbReference type="GO" id="GO:0000160">
    <property type="term" value="P:phosphorelay signal transduction system"/>
    <property type="evidence" value="ECO:0007669"/>
    <property type="project" value="InterPro"/>
</dbReference>
<dbReference type="InterPro" id="IPR011044">
    <property type="entry name" value="Quino_amine_DH_bsu"/>
</dbReference>
<dbReference type="SUPFAM" id="SSF46894">
    <property type="entry name" value="C-terminal effector domain of the bipartite response regulators"/>
    <property type="match status" value="1"/>
</dbReference>
<dbReference type="KEGG" id="gma:AciX8_2857"/>
<dbReference type="InterPro" id="IPR011042">
    <property type="entry name" value="6-blade_b-propeller_TolB-like"/>
</dbReference>
<dbReference type="Gene3D" id="1.10.10.10">
    <property type="entry name" value="Winged helix-like DNA-binding domain superfamily/Winged helix DNA-binding domain"/>
    <property type="match status" value="1"/>
</dbReference>
<evidence type="ECO:0000256" key="1">
    <source>
        <dbReference type="ARBA" id="ARBA00009820"/>
    </source>
</evidence>
<dbReference type="SMART" id="SM00862">
    <property type="entry name" value="Trans_reg_C"/>
    <property type="match status" value="1"/>
</dbReference>
<dbReference type="eggNOG" id="COG3710">
    <property type="taxonomic scope" value="Bacteria"/>
</dbReference>
<feature type="DNA-binding region" description="OmpR/PhoB-type" evidence="3">
    <location>
        <begin position="6"/>
        <end position="104"/>
    </location>
</feature>
<comment type="similarity">
    <text evidence="1">Belongs to the TolB family.</text>
</comment>
<evidence type="ECO:0000313" key="6">
    <source>
        <dbReference type="EMBL" id="AEU37160.1"/>
    </source>
</evidence>
<dbReference type="OrthoDB" id="100405at2"/>
<dbReference type="eggNOG" id="COG0823">
    <property type="taxonomic scope" value="Bacteria"/>
</dbReference>
<dbReference type="InterPro" id="IPR016032">
    <property type="entry name" value="Sig_transdc_resp-reg_C-effctor"/>
</dbReference>
<protein>
    <submittedName>
        <fullName evidence="6">Transcriptional regulator, CadC</fullName>
    </submittedName>
</protein>
<dbReference type="InterPro" id="IPR036388">
    <property type="entry name" value="WH-like_DNA-bd_sf"/>
</dbReference>
<dbReference type="HOGENOM" id="CLU_021843_0_0_0"/>
<dbReference type="InterPro" id="IPR011659">
    <property type="entry name" value="WD40"/>
</dbReference>
<keyword evidence="7" id="KW-1185">Reference proteome</keyword>
<dbReference type="Pfam" id="PF00486">
    <property type="entry name" value="Trans_reg_C"/>
    <property type="match status" value="1"/>
</dbReference>
<dbReference type="GO" id="GO:0006355">
    <property type="term" value="P:regulation of DNA-templated transcription"/>
    <property type="evidence" value="ECO:0007669"/>
    <property type="project" value="InterPro"/>
</dbReference>
<dbReference type="PROSITE" id="PS51755">
    <property type="entry name" value="OMPR_PHOB"/>
    <property type="match status" value="1"/>
</dbReference>
<dbReference type="CDD" id="cd00383">
    <property type="entry name" value="trans_reg_C"/>
    <property type="match status" value="1"/>
</dbReference>
<dbReference type="SUPFAM" id="SSF50965">
    <property type="entry name" value="Galactose oxidase, central domain"/>
    <property type="match status" value="1"/>
</dbReference>
<name>G8NPS1_GRAMM</name>
<dbReference type="InterPro" id="IPR011043">
    <property type="entry name" value="Gal_Oxase/kelch_b-propeller"/>
</dbReference>
<dbReference type="Gene3D" id="2.120.10.30">
    <property type="entry name" value="TolB, C-terminal domain"/>
    <property type="match status" value="3"/>
</dbReference>
<dbReference type="PANTHER" id="PTHR36842">
    <property type="entry name" value="PROTEIN TOLB HOMOLOG"/>
    <property type="match status" value="1"/>
</dbReference>
<reference evidence="6 7" key="1">
    <citation type="submission" date="2011-11" db="EMBL/GenBank/DDBJ databases">
        <title>Complete sequence of Granulicella mallensis MP5ACTX8.</title>
        <authorList>
            <consortium name="US DOE Joint Genome Institute"/>
            <person name="Lucas S."/>
            <person name="Copeland A."/>
            <person name="Lapidus A."/>
            <person name="Cheng J.-F."/>
            <person name="Goodwin L."/>
            <person name="Pitluck S."/>
            <person name="Peters L."/>
            <person name="Lu M."/>
            <person name="Detter J.C."/>
            <person name="Han C."/>
            <person name="Tapia R."/>
            <person name="Land M."/>
            <person name="Hauser L."/>
            <person name="Kyrpides N."/>
            <person name="Ivanova N."/>
            <person name="Mikhailova N."/>
            <person name="Pagani I."/>
            <person name="Rawat S."/>
            <person name="Mannisto M."/>
            <person name="Haggblom M."/>
            <person name="Woyke T."/>
        </authorList>
    </citation>
    <scope>NUCLEOTIDE SEQUENCE [LARGE SCALE GENOMIC DNA]</scope>
    <source>
        <strain evidence="7">ATCC BAA-1857 / DSM 23137 / MP5ACTX8</strain>
    </source>
</reference>
<dbReference type="PANTHER" id="PTHR36842:SF1">
    <property type="entry name" value="PROTEIN TOLB"/>
    <property type="match status" value="1"/>
</dbReference>
<dbReference type="AlphaFoldDB" id="G8NPS1"/>
<dbReference type="SUPFAM" id="SSF82171">
    <property type="entry name" value="DPP6 N-terminal domain-like"/>
    <property type="match status" value="1"/>
</dbReference>